<dbReference type="OrthoDB" id="9807329at2"/>
<dbReference type="PANTHER" id="PTHR30237:SF2">
    <property type="entry name" value="MUREIN TETRAPEPTIDE CARBOXYPEPTIDASE"/>
    <property type="match status" value="1"/>
</dbReference>
<feature type="active site" description="Nucleophile" evidence="6">
    <location>
        <position position="143"/>
    </location>
</feature>
<protein>
    <submittedName>
        <fullName evidence="9">Peptidase U61</fullName>
    </submittedName>
</protein>
<dbReference type="CDD" id="cd07025">
    <property type="entry name" value="Peptidase_S66"/>
    <property type="match status" value="1"/>
</dbReference>
<evidence type="ECO:0000256" key="5">
    <source>
        <dbReference type="ARBA" id="ARBA00022825"/>
    </source>
</evidence>
<keyword evidence="5" id="KW-0720">Serine protease</keyword>
<gene>
    <name evidence="9" type="ORF">GCM10010990_20280</name>
</gene>
<evidence type="ECO:0000256" key="2">
    <source>
        <dbReference type="ARBA" id="ARBA00022645"/>
    </source>
</evidence>
<evidence type="ECO:0000313" key="9">
    <source>
        <dbReference type="EMBL" id="GGD70715.1"/>
    </source>
</evidence>
<name>A0A916Z1Z1_9SPHN</name>
<dbReference type="Gene3D" id="3.50.30.60">
    <property type="entry name" value="LD-carboxypeptidase A C-terminal domain-like"/>
    <property type="match status" value="1"/>
</dbReference>
<evidence type="ECO:0000256" key="4">
    <source>
        <dbReference type="ARBA" id="ARBA00022801"/>
    </source>
</evidence>
<feature type="domain" description="LD-carboxypeptidase N-terminal" evidence="7">
    <location>
        <begin position="46"/>
        <end position="163"/>
    </location>
</feature>
<proteinExistence type="inferred from homology"/>
<keyword evidence="2" id="KW-0121">Carboxypeptidase</keyword>
<evidence type="ECO:0000259" key="7">
    <source>
        <dbReference type="Pfam" id="PF02016"/>
    </source>
</evidence>
<dbReference type="Proteomes" id="UP000612349">
    <property type="component" value="Unassembled WGS sequence"/>
</dbReference>
<dbReference type="Pfam" id="PF17676">
    <property type="entry name" value="Peptidase_S66C"/>
    <property type="match status" value="1"/>
</dbReference>
<dbReference type="InterPro" id="IPR040449">
    <property type="entry name" value="Peptidase_S66_N"/>
</dbReference>
<dbReference type="RefSeq" id="WP_156522048.1">
    <property type="nucleotide sequence ID" value="NZ_BMIP01000004.1"/>
</dbReference>
<dbReference type="GO" id="GO:0008236">
    <property type="term" value="F:serine-type peptidase activity"/>
    <property type="evidence" value="ECO:0007669"/>
    <property type="project" value="UniProtKB-KW"/>
</dbReference>
<dbReference type="GO" id="GO:0004180">
    <property type="term" value="F:carboxypeptidase activity"/>
    <property type="evidence" value="ECO:0007669"/>
    <property type="project" value="UniProtKB-KW"/>
</dbReference>
<dbReference type="PANTHER" id="PTHR30237">
    <property type="entry name" value="MURAMOYLTETRAPEPTIDE CARBOXYPEPTIDASE"/>
    <property type="match status" value="1"/>
</dbReference>
<feature type="domain" description="LD-carboxypeptidase C-terminal" evidence="8">
    <location>
        <begin position="209"/>
        <end position="326"/>
    </location>
</feature>
<reference evidence="9" key="1">
    <citation type="journal article" date="2014" name="Int. J. Syst. Evol. Microbiol.">
        <title>Complete genome sequence of Corynebacterium casei LMG S-19264T (=DSM 44701T), isolated from a smear-ripened cheese.</title>
        <authorList>
            <consortium name="US DOE Joint Genome Institute (JGI-PGF)"/>
            <person name="Walter F."/>
            <person name="Albersmeier A."/>
            <person name="Kalinowski J."/>
            <person name="Ruckert C."/>
        </authorList>
    </citation>
    <scope>NUCLEOTIDE SEQUENCE</scope>
    <source>
        <strain evidence="9">CGMCC 1.15360</strain>
    </source>
</reference>
<dbReference type="SUPFAM" id="SSF141986">
    <property type="entry name" value="LD-carboxypeptidase A C-terminal domain-like"/>
    <property type="match status" value="1"/>
</dbReference>
<evidence type="ECO:0000259" key="8">
    <source>
        <dbReference type="Pfam" id="PF17676"/>
    </source>
</evidence>
<dbReference type="GO" id="GO:0006508">
    <property type="term" value="P:proteolysis"/>
    <property type="evidence" value="ECO:0007669"/>
    <property type="project" value="UniProtKB-KW"/>
</dbReference>
<dbReference type="InterPro" id="IPR003507">
    <property type="entry name" value="S66_fam"/>
</dbReference>
<dbReference type="InterPro" id="IPR040921">
    <property type="entry name" value="Peptidase_S66C"/>
</dbReference>
<evidence type="ECO:0000256" key="3">
    <source>
        <dbReference type="ARBA" id="ARBA00022670"/>
    </source>
</evidence>
<feature type="active site" description="Charge relay system" evidence="6">
    <location>
        <position position="311"/>
    </location>
</feature>
<dbReference type="AlphaFoldDB" id="A0A916Z1Z1"/>
<evidence type="ECO:0000256" key="1">
    <source>
        <dbReference type="ARBA" id="ARBA00010233"/>
    </source>
</evidence>
<comment type="caution">
    <text evidence="9">The sequence shown here is derived from an EMBL/GenBank/DDBJ whole genome shotgun (WGS) entry which is preliminary data.</text>
</comment>
<dbReference type="Gene3D" id="3.40.50.10740">
    <property type="entry name" value="Class I glutamine amidotransferase-like"/>
    <property type="match status" value="1"/>
</dbReference>
<dbReference type="InterPro" id="IPR027461">
    <property type="entry name" value="Carboxypeptidase_A_C_sf"/>
</dbReference>
<dbReference type="InterPro" id="IPR029062">
    <property type="entry name" value="Class_I_gatase-like"/>
</dbReference>
<sequence length="345" mass="36390">MLTRRAALGAALVGGALALPIPALPRANPAKPLPLKPLPLRPGDVVGVIEPASHLDDPAGIERVLYTIRGMGLVPKVGANVEARHGYLAGTDAQRAADYNAMVADPQVRAIFAVRGGWGSARMLPLVDWEAVRAHPKLLIGFSDITALHLAIARRAGFATLHAPNGASSWPNPSWESFWRLAFAAETPTIALKREGSAPPVTLSPGKARGRLLGGNLTVLSTLMGTKWLPDFTGAILFLEDVGEDEYRIDRMLTQLALAGVLGQVSGVIFGQCTNCRADVEGYTGLTLPQIYAEHLGSLGVPVVTGANIGHVRAQVSLPSGGMVELDADAAVLRLTEPITAAREW</sequence>
<reference evidence="9" key="2">
    <citation type="submission" date="2020-09" db="EMBL/GenBank/DDBJ databases">
        <authorList>
            <person name="Sun Q."/>
            <person name="Zhou Y."/>
        </authorList>
    </citation>
    <scope>NUCLEOTIDE SEQUENCE</scope>
    <source>
        <strain evidence="9">CGMCC 1.15360</strain>
    </source>
</reference>
<organism evidence="9 10">
    <name type="scientific">Croceicoccus mobilis</name>
    <dbReference type="NCBI Taxonomy" id="1703339"/>
    <lineage>
        <taxon>Bacteria</taxon>
        <taxon>Pseudomonadati</taxon>
        <taxon>Pseudomonadota</taxon>
        <taxon>Alphaproteobacteria</taxon>
        <taxon>Sphingomonadales</taxon>
        <taxon>Erythrobacteraceae</taxon>
        <taxon>Croceicoccus</taxon>
    </lineage>
</organism>
<keyword evidence="10" id="KW-1185">Reference proteome</keyword>
<feature type="active site" description="Charge relay system" evidence="6">
    <location>
        <position position="240"/>
    </location>
</feature>
<dbReference type="EMBL" id="BMIP01000004">
    <property type="protein sequence ID" value="GGD70715.1"/>
    <property type="molecule type" value="Genomic_DNA"/>
</dbReference>
<dbReference type="SUPFAM" id="SSF52317">
    <property type="entry name" value="Class I glutamine amidotransferase-like"/>
    <property type="match status" value="1"/>
</dbReference>
<dbReference type="Pfam" id="PF02016">
    <property type="entry name" value="Peptidase_S66"/>
    <property type="match status" value="1"/>
</dbReference>
<evidence type="ECO:0000313" key="10">
    <source>
        <dbReference type="Proteomes" id="UP000612349"/>
    </source>
</evidence>
<keyword evidence="3" id="KW-0645">Protease</keyword>
<dbReference type="PIRSF" id="PIRSF028757">
    <property type="entry name" value="LD-carboxypeptidase"/>
    <property type="match status" value="1"/>
</dbReference>
<keyword evidence="4" id="KW-0378">Hydrolase</keyword>
<evidence type="ECO:0000256" key="6">
    <source>
        <dbReference type="PIRSR" id="PIRSR028757-1"/>
    </source>
</evidence>
<comment type="similarity">
    <text evidence="1">Belongs to the peptidase S66 family.</text>
</comment>
<accession>A0A916Z1Z1</accession>
<dbReference type="InterPro" id="IPR027478">
    <property type="entry name" value="LdcA_N"/>
</dbReference>